<dbReference type="PROSITE" id="PS50005">
    <property type="entry name" value="TPR"/>
    <property type="match status" value="1"/>
</dbReference>
<evidence type="ECO:0000256" key="5">
    <source>
        <dbReference type="ARBA" id="ARBA00038253"/>
    </source>
</evidence>
<dbReference type="Pfam" id="PF13181">
    <property type="entry name" value="TPR_8"/>
    <property type="match status" value="1"/>
</dbReference>
<dbReference type="Gene3D" id="1.10.10.10">
    <property type="entry name" value="Winged helix-like DNA-binding domain superfamily/Winged helix DNA-binding domain"/>
    <property type="match status" value="1"/>
</dbReference>
<dbReference type="SMART" id="SM00028">
    <property type="entry name" value="TPR"/>
    <property type="match status" value="6"/>
</dbReference>
<evidence type="ECO:0000256" key="4">
    <source>
        <dbReference type="ARBA" id="ARBA00022803"/>
    </source>
</evidence>
<proteinExistence type="inferred from homology"/>
<keyword evidence="2" id="KW-0963">Cytoplasm</keyword>
<dbReference type="InterPro" id="IPR036388">
    <property type="entry name" value="WH-like_DNA-bd_sf"/>
</dbReference>
<evidence type="ECO:0000256" key="6">
    <source>
        <dbReference type="PROSITE-ProRule" id="PRU00339"/>
    </source>
</evidence>
<dbReference type="PANTHER" id="PTHR46630:SF1">
    <property type="entry name" value="TETRATRICOPEPTIDE REPEAT PROTEIN 29"/>
    <property type="match status" value="1"/>
</dbReference>
<dbReference type="InterPro" id="IPR051476">
    <property type="entry name" value="Bac_ResReg_Asp_Phosphatase"/>
</dbReference>
<dbReference type="SUPFAM" id="SSF46894">
    <property type="entry name" value="C-terminal effector domain of the bipartite response regulators"/>
    <property type="match status" value="1"/>
</dbReference>
<dbReference type="RefSeq" id="WP_255902240.1">
    <property type="nucleotide sequence ID" value="NZ_JAFMZO010000002.1"/>
</dbReference>
<keyword evidence="9" id="KW-1185">Reference proteome</keyword>
<dbReference type="EMBL" id="JBHUHZ010000001">
    <property type="protein sequence ID" value="MFD2160871.1"/>
    <property type="molecule type" value="Genomic_DNA"/>
</dbReference>
<gene>
    <name evidence="8" type="ORF">ACFSJU_00560</name>
</gene>
<keyword evidence="7" id="KW-0472">Membrane</keyword>
<dbReference type="InterPro" id="IPR011990">
    <property type="entry name" value="TPR-like_helical_dom_sf"/>
</dbReference>
<comment type="subcellular location">
    <subcellularLocation>
        <location evidence="1">Cytoplasm</location>
    </subcellularLocation>
</comment>
<evidence type="ECO:0000256" key="3">
    <source>
        <dbReference type="ARBA" id="ARBA00022737"/>
    </source>
</evidence>
<evidence type="ECO:0000256" key="7">
    <source>
        <dbReference type="SAM" id="Phobius"/>
    </source>
</evidence>
<keyword evidence="7" id="KW-1133">Transmembrane helix</keyword>
<protein>
    <submittedName>
        <fullName evidence="8">Tetratricopeptide repeat protein</fullName>
    </submittedName>
</protein>
<evidence type="ECO:0000256" key="1">
    <source>
        <dbReference type="ARBA" id="ARBA00004496"/>
    </source>
</evidence>
<keyword evidence="7" id="KW-0812">Transmembrane</keyword>
<dbReference type="Pfam" id="PF13424">
    <property type="entry name" value="TPR_12"/>
    <property type="match status" value="1"/>
</dbReference>
<dbReference type="InterPro" id="IPR019734">
    <property type="entry name" value="TPR_rpt"/>
</dbReference>
<sequence>MYTGLTDLFQSIPRLLFIIFLLFPKDGSAGQLNDLAGHQAKSGADSIFVVIKAKLDSSLAVKDLKHAGVFYMQMAEILFNEGAIVQALEYYLKAYKLFGQERDLSNLAKTQNRIGNIHFKSQRYTLALKNFKQSLNIFKQLEDKNGIADSYSSIGTAYLRQGIPDSSSHFFKKALDEFKKVQPGKETIDGYEKMGKIYEDLGDFNQALENYLSAQKLYAKKGVAADAGLLNNIGDIHRKTGNFRSALTYSKSAEQQAFKIHDVRELSSAHRDLAKTYSSLGKYDSAYHYSEKARSSYAKIFNQENNEQLYLLQTLFEFQQKDNEISILENERDRDRILSMSMTAISILGGFLGFSVISRQRLKMDNERRIHQSEQKSMQLELHNKHLLQESLKDELELKSRELTSHTLHIIQKNQFLEDLKNEIAKLVKDDKRDQRKELKQVIGLINSSSNLDTKWEDFRVVFENVHRDFFEKLNKHSSSLTATDLRFLALLKMNLSSPDIATMLGVSPDSLRTTRYRIRKKLQLHEEASLHSFIQGI</sequence>
<dbReference type="Gene3D" id="1.25.40.10">
    <property type="entry name" value="Tetratricopeptide repeat domain"/>
    <property type="match status" value="2"/>
</dbReference>
<dbReference type="PANTHER" id="PTHR46630">
    <property type="entry name" value="TETRATRICOPEPTIDE REPEAT PROTEIN 29"/>
    <property type="match status" value="1"/>
</dbReference>
<evidence type="ECO:0000256" key="2">
    <source>
        <dbReference type="ARBA" id="ARBA00022490"/>
    </source>
</evidence>
<keyword evidence="3" id="KW-0677">Repeat</keyword>
<keyword evidence="4 6" id="KW-0802">TPR repeat</keyword>
<comment type="caution">
    <text evidence="8">The sequence shown here is derived from an EMBL/GenBank/DDBJ whole genome shotgun (WGS) entry which is preliminary data.</text>
</comment>
<evidence type="ECO:0000313" key="8">
    <source>
        <dbReference type="EMBL" id="MFD2160871.1"/>
    </source>
</evidence>
<dbReference type="Proteomes" id="UP001597387">
    <property type="component" value="Unassembled WGS sequence"/>
</dbReference>
<organism evidence="8 9">
    <name type="scientific">Paradesertivirga mongoliensis</name>
    <dbReference type="NCBI Taxonomy" id="2100740"/>
    <lineage>
        <taxon>Bacteria</taxon>
        <taxon>Pseudomonadati</taxon>
        <taxon>Bacteroidota</taxon>
        <taxon>Sphingobacteriia</taxon>
        <taxon>Sphingobacteriales</taxon>
        <taxon>Sphingobacteriaceae</taxon>
        <taxon>Paradesertivirga</taxon>
    </lineage>
</organism>
<comment type="similarity">
    <text evidence="5">Belongs to the Rap family.</text>
</comment>
<dbReference type="InterPro" id="IPR016032">
    <property type="entry name" value="Sig_transdc_resp-reg_C-effctor"/>
</dbReference>
<reference evidence="9" key="1">
    <citation type="journal article" date="2019" name="Int. J. Syst. Evol. Microbiol.">
        <title>The Global Catalogue of Microorganisms (GCM) 10K type strain sequencing project: providing services to taxonomists for standard genome sequencing and annotation.</title>
        <authorList>
            <consortium name="The Broad Institute Genomics Platform"/>
            <consortium name="The Broad Institute Genome Sequencing Center for Infectious Disease"/>
            <person name="Wu L."/>
            <person name="Ma J."/>
        </authorList>
    </citation>
    <scope>NUCLEOTIDE SEQUENCE [LARGE SCALE GENOMIC DNA]</scope>
    <source>
        <strain evidence="9">KCTC 42217</strain>
    </source>
</reference>
<name>A0ABW4ZFS5_9SPHI</name>
<feature type="repeat" description="TPR" evidence="6">
    <location>
        <begin position="188"/>
        <end position="221"/>
    </location>
</feature>
<accession>A0ABW4ZFS5</accession>
<dbReference type="SUPFAM" id="SSF48452">
    <property type="entry name" value="TPR-like"/>
    <property type="match status" value="1"/>
</dbReference>
<feature type="transmembrane region" description="Helical" evidence="7">
    <location>
        <begin position="337"/>
        <end position="358"/>
    </location>
</feature>
<evidence type="ECO:0000313" key="9">
    <source>
        <dbReference type="Proteomes" id="UP001597387"/>
    </source>
</evidence>